<feature type="region of interest" description="Disordered" evidence="1">
    <location>
        <begin position="945"/>
        <end position="1070"/>
    </location>
</feature>
<feature type="region of interest" description="Disordered" evidence="1">
    <location>
        <begin position="865"/>
        <end position="894"/>
    </location>
</feature>
<evidence type="ECO:0000256" key="1">
    <source>
        <dbReference type="SAM" id="MobiDB-lite"/>
    </source>
</evidence>
<feature type="compositionally biased region" description="Polar residues" evidence="1">
    <location>
        <begin position="35"/>
        <end position="44"/>
    </location>
</feature>
<feature type="region of interest" description="Disordered" evidence="1">
    <location>
        <begin position="82"/>
        <end position="103"/>
    </location>
</feature>
<keyword evidence="3" id="KW-1185">Reference proteome</keyword>
<feature type="region of interest" description="Disordered" evidence="1">
    <location>
        <begin position="1220"/>
        <end position="1242"/>
    </location>
</feature>
<accession>A0AAD4HB63</accession>
<dbReference type="RefSeq" id="XP_041216741.1">
    <property type="nucleotide sequence ID" value="XM_041368823.1"/>
</dbReference>
<feature type="compositionally biased region" description="Polar residues" evidence="1">
    <location>
        <begin position="1058"/>
        <end position="1068"/>
    </location>
</feature>
<evidence type="ECO:0000313" key="3">
    <source>
        <dbReference type="Proteomes" id="UP001195769"/>
    </source>
</evidence>
<name>A0AAD4HB63_9AGAM</name>
<sequence length="1292" mass="142516">MTRWHGAGICSLPNRIFTRVLHTPAYPQPKRHWAQTRSNGSSNSRHVDPRDMQPTQLYLHASPSYSCLPTTKEAHLLWAQTRSNGSSNSRRVDPPRSQQNFNPCGSYIVRQDTRLYTMDPPTEYQSAAAKLEAMRAKHCQYYAMCHDMILAKWRERCYTNKDDPPESLETLADCIAVVKYAKDDFMQYVRSPRTFTLGVFAEYTKSIPDTPGGHGDREIFKCAMSSIKDFLERATRGQGDSPPPGYSAPPESLQPECPEAPHTEDFVEEQVGGGKRYQDPPVEHTPTKLRSHIKATNRDAGLVKEASMRRARLLNEEFMADSNGQVLDTLLADAEYSTPPQPVLRERSVPPQLALREHSVPPQTALREHSVPPQPALRGRSVPLQLPIQDVFYEAPLINSSENACPDGGQPPQPNFFTKPSFLPLEQYDFSGMMLGSFENGRDDNHIAGSSTLLPAVPQTYITPPTPTGPAEWEGHPYTDDFPMDDAFDFPVDDTSDVVPAVKGRRFQTVNAVLQEGFVELECMIQDLSSKTAIPTHQIVTLWNKSHARSTSTVNHWNTYSSYFKDHLKDELARLGRRAPEIHGTPSATVRHNCYELFKAAFLDKWQNILKLHEQSAMLLGIPQTVAMRGQEFQKFGTKISGLMDSAAAHYGFEAAFVACGKVINQDGSLGLAHMTPGAEGFWKSRCRADEDTIIGHLKAQVYNLTSLGVIEEAFDEDSIGIEANVRGVSVPPSESLDISKHGIKWIKDELHRQIDALGGKLTSNKIFLWKTLPSELTRMSMIIKGYLEDALLPGGFHTTVNKAKVLTSECPVVEGAPPAADSVHTAGHRLFVNGKSDRLGALRLKQSTATSIVKGKTSKKALTLPASTTSLADESNDEPSVSAPVRPQPPPSREFKVVKCLTGQKKVDKEVISLASSDTPSGSEDLDENLEESVILDSDYQDDVSSKKWKVKSEGASRASKKRSPSVAPAEKAVSAKKMKGKVPVRPKPKVPERRAPSGTAESSGDEHIQDVRAKPAKHLLDGSSAQEHPMTAVDPIVDNDVDAPDGSAVNKAAAETRSSNADATNSLPTCPLPPLPTRHASVDLFPDNIVCAGSLAPASKSPVVRPSSLQRGESLGPAAKSPLMQPQSLQPATIHDQPIGHREPVMGMPRSHHERRTKSEMAAAPTDRDFNAESHSMTRAHDADMRPGMYGPRPRGPMPSRYGQGLARYPLPEYYHDSRMAHAPQPPHGPQPQYHSDYHDAPYHNSCDGYDSYVKTYWHPPSSAYFGPQGRYQHGYGCEYPNEYPKDQED</sequence>
<reference evidence="2" key="1">
    <citation type="journal article" date="2020" name="New Phytol.">
        <title>Comparative genomics reveals dynamic genome evolution in host specialist ectomycorrhizal fungi.</title>
        <authorList>
            <person name="Lofgren L.A."/>
            <person name="Nguyen N.H."/>
            <person name="Vilgalys R."/>
            <person name="Ruytinx J."/>
            <person name="Liao H.L."/>
            <person name="Branco S."/>
            <person name="Kuo A."/>
            <person name="LaButti K."/>
            <person name="Lipzen A."/>
            <person name="Andreopoulos W."/>
            <person name="Pangilinan J."/>
            <person name="Riley R."/>
            <person name="Hundley H."/>
            <person name="Na H."/>
            <person name="Barry K."/>
            <person name="Grigoriev I.V."/>
            <person name="Stajich J.E."/>
            <person name="Kennedy P.G."/>
        </authorList>
    </citation>
    <scope>NUCLEOTIDE SEQUENCE</scope>
    <source>
        <strain evidence="2">FC203</strain>
    </source>
</reference>
<evidence type="ECO:0000313" key="2">
    <source>
        <dbReference type="EMBL" id="KAG1886900.1"/>
    </source>
</evidence>
<dbReference type="EMBL" id="JABBWK010000235">
    <property type="protein sequence ID" value="KAG1886900.1"/>
    <property type="molecule type" value="Genomic_DNA"/>
</dbReference>
<feature type="region of interest" description="Disordered" evidence="1">
    <location>
        <begin position="1100"/>
        <end position="1127"/>
    </location>
</feature>
<feature type="compositionally biased region" description="Basic and acidic residues" evidence="1">
    <location>
        <begin position="1006"/>
        <end position="1015"/>
    </location>
</feature>
<dbReference type="GeneID" id="64663121"/>
<gene>
    <name evidence="2" type="ORF">F5891DRAFT_1200402</name>
</gene>
<feature type="region of interest" description="Disordered" evidence="1">
    <location>
        <begin position="357"/>
        <end position="378"/>
    </location>
</feature>
<comment type="caution">
    <text evidence="2">The sequence shown here is derived from an EMBL/GenBank/DDBJ whole genome shotgun (WGS) entry which is preliminary data.</text>
</comment>
<dbReference type="Proteomes" id="UP001195769">
    <property type="component" value="Unassembled WGS sequence"/>
</dbReference>
<feature type="region of interest" description="Disordered" evidence="1">
    <location>
        <begin position="28"/>
        <end position="50"/>
    </location>
</feature>
<proteinExistence type="predicted"/>
<feature type="compositionally biased region" description="Basic and acidic residues" evidence="1">
    <location>
        <begin position="276"/>
        <end position="286"/>
    </location>
</feature>
<protein>
    <submittedName>
        <fullName evidence="2">Uncharacterized protein</fullName>
    </submittedName>
</protein>
<feature type="compositionally biased region" description="Basic residues" evidence="1">
    <location>
        <begin position="976"/>
        <end position="990"/>
    </location>
</feature>
<organism evidence="2 3">
    <name type="scientific">Suillus fuscotomentosus</name>
    <dbReference type="NCBI Taxonomy" id="1912939"/>
    <lineage>
        <taxon>Eukaryota</taxon>
        <taxon>Fungi</taxon>
        <taxon>Dikarya</taxon>
        <taxon>Basidiomycota</taxon>
        <taxon>Agaricomycotina</taxon>
        <taxon>Agaricomycetes</taxon>
        <taxon>Agaricomycetidae</taxon>
        <taxon>Boletales</taxon>
        <taxon>Suillineae</taxon>
        <taxon>Suillaceae</taxon>
        <taxon>Suillus</taxon>
    </lineage>
</organism>
<feature type="region of interest" description="Disordered" evidence="1">
    <location>
        <begin position="234"/>
        <end position="301"/>
    </location>
</feature>